<dbReference type="PANTHER" id="PTHR46205">
    <property type="entry name" value="LOQUACIOUS, ISOFORM B"/>
    <property type="match status" value="1"/>
</dbReference>
<feature type="region of interest" description="Disordered" evidence="3">
    <location>
        <begin position="62"/>
        <end position="97"/>
    </location>
</feature>
<dbReference type="GO" id="GO:0003725">
    <property type="term" value="F:double-stranded RNA binding"/>
    <property type="evidence" value="ECO:0007669"/>
    <property type="project" value="TreeGrafter"/>
</dbReference>
<evidence type="ECO:0000256" key="3">
    <source>
        <dbReference type="SAM" id="MobiDB-lite"/>
    </source>
</evidence>
<dbReference type="GO" id="GO:0016442">
    <property type="term" value="C:RISC complex"/>
    <property type="evidence" value="ECO:0007669"/>
    <property type="project" value="TreeGrafter"/>
</dbReference>
<organism evidence="5 6">
    <name type="scientific">Gryllus longicercus</name>
    <dbReference type="NCBI Taxonomy" id="2509291"/>
    <lineage>
        <taxon>Eukaryota</taxon>
        <taxon>Metazoa</taxon>
        <taxon>Ecdysozoa</taxon>
        <taxon>Arthropoda</taxon>
        <taxon>Hexapoda</taxon>
        <taxon>Insecta</taxon>
        <taxon>Pterygota</taxon>
        <taxon>Neoptera</taxon>
        <taxon>Polyneoptera</taxon>
        <taxon>Orthoptera</taxon>
        <taxon>Ensifera</taxon>
        <taxon>Gryllidea</taxon>
        <taxon>Grylloidea</taxon>
        <taxon>Gryllidae</taxon>
        <taxon>Gryllinae</taxon>
        <taxon>Gryllus</taxon>
    </lineage>
</organism>
<proteinExistence type="predicted"/>
<accession>A0AAN9VCB4</accession>
<keyword evidence="1 2" id="KW-0694">RNA-binding</keyword>
<dbReference type="EMBL" id="JAZDUA010000457">
    <property type="protein sequence ID" value="KAK7792296.1"/>
    <property type="molecule type" value="Genomic_DNA"/>
</dbReference>
<dbReference type="Pfam" id="PF00035">
    <property type="entry name" value="dsrm"/>
    <property type="match status" value="1"/>
</dbReference>
<dbReference type="InterPro" id="IPR014720">
    <property type="entry name" value="dsRBD_dom"/>
</dbReference>
<dbReference type="GO" id="GO:0070578">
    <property type="term" value="C:RISC-loading complex"/>
    <property type="evidence" value="ECO:0007669"/>
    <property type="project" value="TreeGrafter"/>
</dbReference>
<name>A0AAN9VCB4_9ORTH</name>
<feature type="domain" description="DRBM" evidence="4">
    <location>
        <begin position="198"/>
        <end position="266"/>
    </location>
</feature>
<feature type="compositionally biased region" description="Basic and acidic residues" evidence="3">
    <location>
        <begin position="18"/>
        <end position="27"/>
    </location>
</feature>
<evidence type="ECO:0000256" key="1">
    <source>
        <dbReference type="ARBA" id="ARBA00022884"/>
    </source>
</evidence>
<evidence type="ECO:0000256" key="2">
    <source>
        <dbReference type="PROSITE-ProRule" id="PRU00266"/>
    </source>
</evidence>
<dbReference type="SUPFAM" id="SSF54768">
    <property type="entry name" value="dsRNA-binding domain-like"/>
    <property type="match status" value="1"/>
</dbReference>
<dbReference type="GO" id="GO:0005737">
    <property type="term" value="C:cytoplasm"/>
    <property type="evidence" value="ECO:0007669"/>
    <property type="project" value="TreeGrafter"/>
</dbReference>
<dbReference type="InterPro" id="IPR051247">
    <property type="entry name" value="RLC_Component"/>
</dbReference>
<dbReference type="PROSITE" id="PS50137">
    <property type="entry name" value="DS_RBD"/>
    <property type="match status" value="1"/>
</dbReference>
<dbReference type="CDD" id="cd19863">
    <property type="entry name" value="DSRM_PRKRA-like_rpt2"/>
    <property type="match status" value="1"/>
</dbReference>
<dbReference type="AlphaFoldDB" id="A0AAN9VCB4"/>
<gene>
    <name evidence="5" type="ORF">R5R35_004871</name>
</gene>
<dbReference type="Gene3D" id="3.30.160.20">
    <property type="match status" value="1"/>
</dbReference>
<reference evidence="5 6" key="1">
    <citation type="submission" date="2024-03" db="EMBL/GenBank/DDBJ databases">
        <title>The genome assembly and annotation of the cricket Gryllus longicercus Weissman &amp; Gray.</title>
        <authorList>
            <person name="Szrajer S."/>
            <person name="Gray D."/>
            <person name="Ylla G."/>
        </authorList>
    </citation>
    <scope>NUCLEOTIDE SEQUENCE [LARGE SCALE GENOMIC DNA]</scope>
    <source>
        <strain evidence="5">DAG 2021-001</strain>
        <tissue evidence="5">Whole body minus gut</tissue>
    </source>
</reference>
<protein>
    <recommendedName>
        <fullName evidence="4">DRBM domain-containing protein</fullName>
    </recommendedName>
</protein>
<dbReference type="GO" id="GO:0070920">
    <property type="term" value="P:regulation of regulatory ncRNA processing"/>
    <property type="evidence" value="ECO:0007669"/>
    <property type="project" value="TreeGrafter"/>
</dbReference>
<dbReference type="GO" id="GO:0030422">
    <property type="term" value="P:siRNA processing"/>
    <property type="evidence" value="ECO:0007669"/>
    <property type="project" value="TreeGrafter"/>
</dbReference>
<feature type="compositionally biased region" description="Acidic residues" evidence="3">
    <location>
        <begin position="1"/>
        <end position="10"/>
    </location>
</feature>
<feature type="region of interest" description="Disordered" evidence="3">
    <location>
        <begin position="1"/>
        <end position="40"/>
    </location>
</feature>
<evidence type="ECO:0000259" key="4">
    <source>
        <dbReference type="PROSITE" id="PS50137"/>
    </source>
</evidence>
<dbReference type="GO" id="GO:0035197">
    <property type="term" value="F:siRNA binding"/>
    <property type="evidence" value="ECO:0007669"/>
    <property type="project" value="TreeGrafter"/>
</dbReference>
<dbReference type="GO" id="GO:0005634">
    <property type="term" value="C:nucleus"/>
    <property type="evidence" value="ECO:0007669"/>
    <property type="project" value="TreeGrafter"/>
</dbReference>
<comment type="caution">
    <text evidence="5">The sequence shown here is derived from an EMBL/GenBank/DDBJ whole genome shotgun (WGS) entry which is preliminary data.</text>
</comment>
<dbReference type="Proteomes" id="UP001378592">
    <property type="component" value="Unassembled WGS sequence"/>
</dbReference>
<dbReference type="SMART" id="SM00358">
    <property type="entry name" value="DSRM"/>
    <property type="match status" value="1"/>
</dbReference>
<sequence length="356" mass="40218">MNSGSTDEEQPPPPANTRKQELEEWKKRCQVAPKPERKGDVKKPAFVFKKVTYNDAHLYKPLESSTFRPPKGILPVHSSQPGQQLRSRARNQHNGPPQSIGEVLNAFATAMAKTKPATTKVKTVEDLNRTFDRTPTREQSVVLPEVTNPFNLETFSKIETKPIEGPQEHPAEKLPETSANYFRKNEIVSPYDDKIPRNPIGSLQEMCISRRWPPPSYEMVTEEGLPHVPLFTIACTVFKQRELGTGKSKKLAKRMAAHKMWEKLQDAPIASSNMPTGLEDDDEIAQRVANMAARYADRKDSKISTLTTSHSHKVSQFHKNLKLLCGEKLSELQKSLNDATFNFIQFLQENSSSEDI</sequence>
<dbReference type="PANTHER" id="PTHR46205:SF3">
    <property type="entry name" value="LOQUACIOUS, ISOFORM B"/>
    <property type="match status" value="1"/>
</dbReference>
<keyword evidence="6" id="KW-1185">Reference proteome</keyword>
<evidence type="ECO:0000313" key="5">
    <source>
        <dbReference type="EMBL" id="KAK7792296.1"/>
    </source>
</evidence>
<evidence type="ECO:0000313" key="6">
    <source>
        <dbReference type="Proteomes" id="UP001378592"/>
    </source>
</evidence>
<dbReference type="FunFam" id="3.30.160.20:FF:000007">
    <property type="entry name" value="Double-stranded RNA-binding protein Staufen homolog 1"/>
    <property type="match status" value="1"/>
</dbReference>
<feature type="compositionally biased region" description="Polar residues" evidence="3">
    <location>
        <begin position="77"/>
        <end position="97"/>
    </location>
</feature>